<gene>
    <name evidence="2" type="ORF">L0Y14_06595</name>
</gene>
<evidence type="ECO:0000313" key="3">
    <source>
        <dbReference type="Proteomes" id="UP001056649"/>
    </source>
</evidence>
<organism evidence="2 3">
    <name type="scientific">Candidatus Endoriftia persephonae</name>
    <dbReference type="NCBI Taxonomy" id="393765"/>
    <lineage>
        <taxon>Bacteria</taxon>
        <taxon>Pseudomonadati</taxon>
        <taxon>Pseudomonadota</taxon>
        <taxon>Gammaproteobacteria</taxon>
        <taxon>Chromatiales</taxon>
        <taxon>Sedimenticolaceae</taxon>
        <taxon>Candidatus Endoriftia</taxon>
    </lineage>
</organism>
<accession>A0A9J7A1U4</accession>
<sequence>MVEKRKLSRKIANDRLVIKDQISGSKVGTVVNISAAGFMLLSEKAIKTGNIYQFDLLMPQLVEQHSQISFGAEALWCSEAAQAGSYWTGFQIIDISNRDEAIISKLIEGWSIQE</sequence>
<dbReference type="EMBL" id="CP090569">
    <property type="protein sequence ID" value="USF88892.1"/>
    <property type="molecule type" value="Genomic_DNA"/>
</dbReference>
<keyword evidence="3" id="KW-1185">Reference proteome</keyword>
<dbReference type="InterPro" id="IPR009875">
    <property type="entry name" value="PilZ_domain"/>
</dbReference>
<reference evidence="2" key="1">
    <citation type="journal article" date="2022" name="Mol. Ecol. Resour.">
        <title>The complete and closed genome of the facultative generalist Candidatus Endoriftia persephone from deep-sea hydrothermal vents.</title>
        <authorList>
            <person name="de Oliveira A.L."/>
            <person name="Srivastava A."/>
            <person name="Espada-Hinojosa S."/>
            <person name="Bright M."/>
        </authorList>
    </citation>
    <scope>NUCLEOTIDE SEQUENCE</scope>
    <source>
        <strain evidence="2">Tica-EPR-9o50.N</strain>
    </source>
</reference>
<dbReference type="Gene3D" id="2.40.10.220">
    <property type="entry name" value="predicted glycosyltransferase like domains"/>
    <property type="match status" value="1"/>
</dbReference>
<dbReference type="Pfam" id="PF07238">
    <property type="entry name" value="PilZ"/>
    <property type="match status" value="1"/>
</dbReference>
<dbReference type="Proteomes" id="UP001056649">
    <property type="component" value="Chromosome"/>
</dbReference>
<dbReference type="AlphaFoldDB" id="A0A9J7A1U4"/>
<evidence type="ECO:0000259" key="1">
    <source>
        <dbReference type="Pfam" id="PF07238"/>
    </source>
</evidence>
<name>A0A9J7A1U4_9GAMM</name>
<dbReference type="KEGG" id="eps:L0Y14_06595"/>
<dbReference type="GO" id="GO:0035438">
    <property type="term" value="F:cyclic-di-GMP binding"/>
    <property type="evidence" value="ECO:0007669"/>
    <property type="project" value="InterPro"/>
</dbReference>
<protein>
    <submittedName>
        <fullName evidence="2">PilZ domain-containing protein</fullName>
    </submittedName>
</protein>
<evidence type="ECO:0000313" key="2">
    <source>
        <dbReference type="EMBL" id="USF88892.1"/>
    </source>
</evidence>
<dbReference type="RefSeq" id="WP_006474095.1">
    <property type="nucleotide sequence ID" value="NZ_CP090569.1"/>
</dbReference>
<proteinExistence type="predicted"/>
<feature type="domain" description="PilZ" evidence="1">
    <location>
        <begin position="27"/>
        <end position="108"/>
    </location>
</feature>